<keyword evidence="3" id="KW-1185">Reference proteome</keyword>
<feature type="compositionally biased region" description="Low complexity" evidence="1">
    <location>
        <begin position="29"/>
        <end position="48"/>
    </location>
</feature>
<feature type="region of interest" description="Disordered" evidence="1">
    <location>
        <begin position="27"/>
        <end position="57"/>
    </location>
</feature>
<accession>A0A0E0N6E9</accession>
<name>A0A0E0N6E9_ORYRU</name>
<protein>
    <submittedName>
        <fullName evidence="2">Uncharacterized protein</fullName>
    </submittedName>
</protein>
<sequence length="112" mass="12519">MQPAQLLVACAEAVVCAATARRRQRCRPARPCTARRSSASHTSSCRSSWTGEHPPALGPASMAFCILRRARGRRDGVRGEAFRTCGSRTSWRTRARCKPSRERATTTWWTWA</sequence>
<dbReference type="AlphaFoldDB" id="A0A0E0N6E9"/>
<evidence type="ECO:0000313" key="3">
    <source>
        <dbReference type="Proteomes" id="UP000008022"/>
    </source>
</evidence>
<dbReference type="Gramene" id="ORUFI01G44210.1">
    <property type="protein sequence ID" value="ORUFI01G44210.1"/>
    <property type="gene ID" value="ORUFI01G44210"/>
</dbReference>
<proteinExistence type="predicted"/>
<organism evidence="2 3">
    <name type="scientific">Oryza rufipogon</name>
    <name type="common">Brownbeard rice</name>
    <name type="synonym">Asian wild rice</name>
    <dbReference type="NCBI Taxonomy" id="4529"/>
    <lineage>
        <taxon>Eukaryota</taxon>
        <taxon>Viridiplantae</taxon>
        <taxon>Streptophyta</taxon>
        <taxon>Embryophyta</taxon>
        <taxon>Tracheophyta</taxon>
        <taxon>Spermatophyta</taxon>
        <taxon>Magnoliopsida</taxon>
        <taxon>Liliopsida</taxon>
        <taxon>Poales</taxon>
        <taxon>Poaceae</taxon>
        <taxon>BOP clade</taxon>
        <taxon>Oryzoideae</taxon>
        <taxon>Oryzeae</taxon>
        <taxon>Oryzinae</taxon>
        <taxon>Oryza</taxon>
    </lineage>
</organism>
<dbReference type="HOGENOM" id="CLU_2150005_0_0_1"/>
<dbReference type="Proteomes" id="UP000008022">
    <property type="component" value="Unassembled WGS sequence"/>
</dbReference>
<evidence type="ECO:0000256" key="1">
    <source>
        <dbReference type="SAM" id="MobiDB-lite"/>
    </source>
</evidence>
<reference evidence="3" key="1">
    <citation type="submission" date="2013-06" db="EMBL/GenBank/DDBJ databases">
        <authorList>
            <person name="Zhao Q."/>
        </authorList>
    </citation>
    <scope>NUCLEOTIDE SEQUENCE</scope>
    <source>
        <strain evidence="3">cv. W1943</strain>
    </source>
</reference>
<reference evidence="2" key="2">
    <citation type="submission" date="2015-06" db="UniProtKB">
        <authorList>
            <consortium name="EnsemblPlants"/>
        </authorList>
    </citation>
    <scope>IDENTIFICATION</scope>
</reference>
<evidence type="ECO:0000313" key="2">
    <source>
        <dbReference type="EnsemblPlants" id="ORUFI01G44210.1"/>
    </source>
</evidence>
<dbReference type="EnsemblPlants" id="ORUFI01G44210.1">
    <property type="protein sequence ID" value="ORUFI01G44210.1"/>
    <property type="gene ID" value="ORUFI01G44210"/>
</dbReference>